<comment type="caution">
    <text evidence="2">The sequence shown here is derived from an EMBL/GenBank/DDBJ whole genome shotgun (WGS) entry which is preliminary data.</text>
</comment>
<sequence>MPISTVSSESAFSTGGRVIDTDRSSLAPKSIKALIWAQNWFESKPLSMEIEECADDIEKLELGGGNGTTSESGKQVLEG</sequence>
<dbReference type="OrthoDB" id="1435627at2759"/>
<dbReference type="PANTHER" id="PTHR23272">
    <property type="entry name" value="BED FINGER-RELATED"/>
    <property type="match status" value="1"/>
</dbReference>
<feature type="domain" description="HAT C-terminal dimerisation" evidence="1">
    <location>
        <begin position="1"/>
        <end position="41"/>
    </location>
</feature>
<dbReference type="AlphaFoldDB" id="A0A834WJ69"/>
<dbReference type="SUPFAM" id="SSF53098">
    <property type="entry name" value="Ribonuclease H-like"/>
    <property type="match status" value="1"/>
</dbReference>
<proteinExistence type="predicted"/>
<dbReference type="InterPro" id="IPR008906">
    <property type="entry name" value="HATC_C_dom"/>
</dbReference>
<evidence type="ECO:0000313" key="3">
    <source>
        <dbReference type="Proteomes" id="UP000634136"/>
    </source>
</evidence>
<dbReference type="EMBL" id="JAAIUW010000006">
    <property type="protein sequence ID" value="KAF7825095.1"/>
    <property type="molecule type" value="Genomic_DNA"/>
</dbReference>
<protein>
    <submittedName>
        <fullName evidence="2">Zinc finger BED domain-containing protein RICESLEEPER 2-like</fullName>
    </submittedName>
</protein>
<dbReference type="InterPro" id="IPR012337">
    <property type="entry name" value="RNaseH-like_sf"/>
</dbReference>
<accession>A0A834WJ69</accession>
<dbReference type="PANTHER" id="PTHR23272:SF184">
    <property type="entry name" value="OS03G0311250 PROTEIN"/>
    <property type="match status" value="1"/>
</dbReference>
<dbReference type="Pfam" id="PF05699">
    <property type="entry name" value="Dimer_Tnp_hAT"/>
    <property type="match status" value="1"/>
</dbReference>
<evidence type="ECO:0000259" key="1">
    <source>
        <dbReference type="Pfam" id="PF05699"/>
    </source>
</evidence>
<organism evidence="2 3">
    <name type="scientific">Senna tora</name>
    <dbReference type="NCBI Taxonomy" id="362788"/>
    <lineage>
        <taxon>Eukaryota</taxon>
        <taxon>Viridiplantae</taxon>
        <taxon>Streptophyta</taxon>
        <taxon>Embryophyta</taxon>
        <taxon>Tracheophyta</taxon>
        <taxon>Spermatophyta</taxon>
        <taxon>Magnoliopsida</taxon>
        <taxon>eudicotyledons</taxon>
        <taxon>Gunneridae</taxon>
        <taxon>Pentapetalae</taxon>
        <taxon>rosids</taxon>
        <taxon>fabids</taxon>
        <taxon>Fabales</taxon>
        <taxon>Fabaceae</taxon>
        <taxon>Caesalpinioideae</taxon>
        <taxon>Cassia clade</taxon>
        <taxon>Senna</taxon>
    </lineage>
</organism>
<dbReference type="GO" id="GO:0046983">
    <property type="term" value="F:protein dimerization activity"/>
    <property type="evidence" value="ECO:0007669"/>
    <property type="project" value="InterPro"/>
</dbReference>
<reference evidence="2" key="1">
    <citation type="submission" date="2020-09" db="EMBL/GenBank/DDBJ databases">
        <title>Genome-Enabled Discovery of Anthraquinone Biosynthesis in Senna tora.</title>
        <authorList>
            <person name="Kang S.-H."/>
            <person name="Pandey R.P."/>
            <person name="Lee C.-M."/>
            <person name="Sim J.-S."/>
            <person name="Jeong J.-T."/>
            <person name="Choi B.-S."/>
            <person name="Jung M."/>
            <person name="Ginzburg D."/>
            <person name="Zhao K."/>
            <person name="Won S.Y."/>
            <person name="Oh T.-J."/>
            <person name="Yu Y."/>
            <person name="Kim N.-H."/>
            <person name="Lee O.R."/>
            <person name="Lee T.-H."/>
            <person name="Bashyal P."/>
            <person name="Kim T.-S."/>
            <person name="Lee W.-H."/>
            <person name="Kawkins C."/>
            <person name="Kim C.-K."/>
            <person name="Kim J.S."/>
            <person name="Ahn B.O."/>
            <person name="Rhee S.Y."/>
            <person name="Sohng J.K."/>
        </authorList>
    </citation>
    <scope>NUCLEOTIDE SEQUENCE</scope>
    <source>
        <tissue evidence="2">Leaf</tissue>
    </source>
</reference>
<name>A0A834WJ69_9FABA</name>
<dbReference type="Proteomes" id="UP000634136">
    <property type="component" value="Unassembled WGS sequence"/>
</dbReference>
<gene>
    <name evidence="2" type="ORF">G2W53_016259</name>
</gene>
<evidence type="ECO:0000313" key="2">
    <source>
        <dbReference type="EMBL" id="KAF7825095.1"/>
    </source>
</evidence>
<keyword evidence="3" id="KW-1185">Reference proteome</keyword>